<feature type="region of interest" description="Disordered" evidence="1">
    <location>
        <begin position="18"/>
        <end position="41"/>
    </location>
</feature>
<proteinExistence type="predicted"/>
<accession>A0A6A4GP48</accession>
<sequence length="116" mass="13215">MSSESEACVSLVGFSAPKKVQSSPLQARHGERAPATRSPDRNSQNLYRFLISDDPRFVIRPWWEIRGSAANFTIHNVSAALDYDERLTIIVPTHLRQIFPHAPLTRFHYPFALDKP</sequence>
<keyword evidence="3" id="KW-1185">Reference proteome</keyword>
<gene>
    <name evidence="2" type="ORF">BT96DRAFT_1005519</name>
</gene>
<name>A0A6A4GP48_9AGAR</name>
<evidence type="ECO:0000256" key="1">
    <source>
        <dbReference type="SAM" id="MobiDB-lite"/>
    </source>
</evidence>
<protein>
    <submittedName>
        <fullName evidence="2">Uncharacterized protein</fullName>
    </submittedName>
</protein>
<reference evidence="2" key="1">
    <citation type="journal article" date="2019" name="Environ. Microbiol.">
        <title>Fungal ecological strategies reflected in gene transcription - a case study of two litter decomposers.</title>
        <authorList>
            <person name="Barbi F."/>
            <person name="Kohler A."/>
            <person name="Barry K."/>
            <person name="Baskaran P."/>
            <person name="Daum C."/>
            <person name="Fauchery L."/>
            <person name="Ihrmark K."/>
            <person name="Kuo A."/>
            <person name="LaButti K."/>
            <person name="Lipzen A."/>
            <person name="Morin E."/>
            <person name="Grigoriev I.V."/>
            <person name="Henrissat B."/>
            <person name="Lindahl B."/>
            <person name="Martin F."/>
        </authorList>
    </citation>
    <scope>NUCLEOTIDE SEQUENCE</scope>
    <source>
        <strain evidence="2">JB14</strain>
    </source>
</reference>
<organism evidence="2 3">
    <name type="scientific">Gymnopus androsaceus JB14</name>
    <dbReference type="NCBI Taxonomy" id="1447944"/>
    <lineage>
        <taxon>Eukaryota</taxon>
        <taxon>Fungi</taxon>
        <taxon>Dikarya</taxon>
        <taxon>Basidiomycota</taxon>
        <taxon>Agaricomycotina</taxon>
        <taxon>Agaricomycetes</taxon>
        <taxon>Agaricomycetidae</taxon>
        <taxon>Agaricales</taxon>
        <taxon>Marasmiineae</taxon>
        <taxon>Omphalotaceae</taxon>
        <taxon>Gymnopus</taxon>
    </lineage>
</organism>
<evidence type="ECO:0000313" key="2">
    <source>
        <dbReference type="EMBL" id="KAE9387017.1"/>
    </source>
</evidence>
<dbReference type="Proteomes" id="UP000799118">
    <property type="component" value="Unassembled WGS sequence"/>
</dbReference>
<evidence type="ECO:0000313" key="3">
    <source>
        <dbReference type="Proteomes" id="UP000799118"/>
    </source>
</evidence>
<dbReference type="EMBL" id="ML769829">
    <property type="protein sequence ID" value="KAE9387017.1"/>
    <property type="molecule type" value="Genomic_DNA"/>
</dbReference>
<dbReference type="AlphaFoldDB" id="A0A6A4GP48"/>
<feature type="compositionally biased region" description="Basic and acidic residues" evidence="1">
    <location>
        <begin position="28"/>
        <end position="40"/>
    </location>
</feature>